<dbReference type="InterPro" id="IPR036412">
    <property type="entry name" value="HAD-like_sf"/>
</dbReference>
<keyword evidence="2" id="KW-0479">Metal-binding</keyword>
<proteinExistence type="predicted"/>
<dbReference type="Pfam" id="PF13419">
    <property type="entry name" value="HAD_2"/>
    <property type="match status" value="1"/>
</dbReference>
<reference evidence="6" key="1">
    <citation type="journal article" date="2019" name="Int. J. Syst. Evol. Microbiol.">
        <title>The Global Catalogue of Microorganisms (GCM) 10K type strain sequencing project: providing services to taxonomists for standard genome sequencing and annotation.</title>
        <authorList>
            <consortium name="The Broad Institute Genomics Platform"/>
            <consortium name="The Broad Institute Genome Sequencing Center for Infectious Disease"/>
            <person name="Wu L."/>
            <person name="Ma J."/>
        </authorList>
    </citation>
    <scope>NUCLEOTIDE SEQUENCE [LARGE SCALE GENOMIC DNA]</scope>
    <source>
        <strain evidence="6">JCM 17630</strain>
    </source>
</reference>
<dbReference type="InterPro" id="IPR041492">
    <property type="entry name" value="HAD_2"/>
</dbReference>
<dbReference type="Gene3D" id="3.40.50.1000">
    <property type="entry name" value="HAD superfamily/HAD-like"/>
    <property type="match status" value="1"/>
</dbReference>
<name>A0ABP8C1H4_9FLAO</name>
<sequence>MDKKIVFVFDLDDTLYNEIDYLKSAYRAIASLIASKTKLKAEAIFDSMILAYHSNENPFEKVITETKVEDVTIADLLALYRNHTPDITLTASHKKLLNDLRKIVFKMGLITDGRSVQQRNKLKALGLDDYFDDIIISEEFGSEKPNINNFKYYENKYGKDHIYAYVGDNTTKDFIGPNALGWCTICVVNNGKNIHKQSFKVSKEASPRHIIKKLPEVLLVLQDVTKIKHNN</sequence>
<evidence type="ECO:0000313" key="5">
    <source>
        <dbReference type="EMBL" id="GAA4231938.1"/>
    </source>
</evidence>
<keyword evidence="4" id="KW-0460">Magnesium</keyword>
<dbReference type="InterPro" id="IPR051400">
    <property type="entry name" value="HAD-like_hydrolase"/>
</dbReference>
<organism evidence="5 6">
    <name type="scientific">Postechiella marina</name>
    <dbReference type="NCBI Taxonomy" id="943941"/>
    <lineage>
        <taxon>Bacteria</taxon>
        <taxon>Pseudomonadati</taxon>
        <taxon>Bacteroidota</taxon>
        <taxon>Flavobacteriia</taxon>
        <taxon>Flavobacteriales</taxon>
        <taxon>Flavobacteriaceae</taxon>
        <taxon>Postechiella</taxon>
    </lineage>
</organism>
<dbReference type="Gene3D" id="1.10.150.520">
    <property type="match status" value="1"/>
</dbReference>
<evidence type="ECO:0000256" key="2">
    <source>
        <dbReference type="ARBA" id="ARBA00022723"/>
    </source>
</evidence>
<dbReference type="Proteomes" id="UP001501496">
    <property type="component" value="Unassembled WGS sequence"/>
</dbReference>
<dbReference type="SUPFAM" id="SSF56784">
    <property type="entry name" value="HAD-like"/>
    <property type="match status" value="1"/>
</dbReference>
<dbReference type="PANTHER" id="PTHR46470">
    <property type="entry name" value="N-ACYLNEURAMINATE-9-PHOSPHATASE"/>
    <property type="match status" value="1"/>
</dbReference>
<dbReference type="PANTHER" id="PTHR46470:SF2">
    <property type="entry name" value="GLYCERALDEHYDE 3-PHOSPHATE PHOSPHATASE"/>
    <property type="match status" value="1"/>
</dbReference>
<dbReference type="SFLD" id="SFLDG01129">
    <property type="entry name" value="C1.5:_HAD__Beta-PGM__Phosphata"/>
    <property type="match status" value="1"/>
</dbReference>
<evidence type="ECO:0000256" key="1">
    <source>
        <dbReference type="ARBA" id="ARBA00001946"/>
    </source>
</evidence>
<dbReference type="SFLD" id="SFLDS00003">
    <property type="entry name" value="Haloacid_Dehalogenase"/>
    <property type="match status" value="1"/>
</dbReference>
<keyword evidence="3" id="KW-0378">Hydrolase</keyword>
<comment type="cofactor">
    <cofactor evidence="1">
        <name>Mg(2+)</name>
        <dbReference type="ChEBI" id="CHEBI:18420"/>
    </cofactor>
</comment>
<dbReference type="RefSeq" id="WP_344786538.1">
    <property type="nucleotide sequence ID" value="NZ_BAABCA010000001.1"/>
</dbReference>
<comment type="caution">
    <text evidence="5">The sequence shown here is derived from an EMBL/GenBank/DDBJ whole genome shotgun (WGS) entry which is preliminary data.</text>
</comment>
<protein>
    <submittedName>
        <fullName evidence="5">HAD hydrolase-like protein</fullName>
    </submittedName>
</protein>
<dbReference type="InterPro" id="IPR006439">
    <property type="entry name" value="HAD-SF_hydro_IA"/>
</dbReference>
<dbReference type="NCBIfam" id="TIGR01549">
    <property type="entry name" value="HAD-SF-IA-v1"/>
    <property type="match status" value="1"/>
</dbReference>
<evidence type="ECO:0000313" key="6">
    <source>
        <dbReference type="Proteomes" id="UP001501496"/>
    </source>
</evidence>
<evidence type="ECO:0000256" key="4">
    <source>
        <dbReference type="ARBA" id="ARBA00022842"/>
    </source>
</evidence>
<gene>
    <name evidence="5" type="ORF">GCM10022291_05500</name>
</gene>
<evidence type="ECO:0000256" key="3">
    <source>
        <dbReference type="ARBA" id="ARBA00022801"/>
    </source>
</evidence>
<dbReference type="EMBL" id="BAABCA010000001">
    <property type="protein sequence ID" value="GAA4231938.1"/>
    <property type="molecule type" value="Genomic_DNA"/>
</dbReference>
<dbReference type="InterPro" id="IPR023214">
    <property type="entry name" value="HAD_sf"/>
</dbReference>
<keyword evidence="6" id="KW-1185">Reference proteome</keyword>
<accession>A0ABP8C1H4</accession>